<feature type="domain" description="Polyphosphate kinase-2-related" evidence="2">
    <location>
        <begin position="271"/>
        <end position="492"/>
    </location>
</feature>
<gene>
    <name evidence="3" type="ORF">THTE_2182</name>
</gene>
<dbReference type="RefSeq" id="WP_095415013.1">
    <property type="nucleotide sequence ID" value="NZ_CP018477.1"/>
</dbReference>
<feature type="region of interest" description="Disordered" evidence="1">
    <location>
        <begin position="235"/>
        <end position="255"/>
    </location>
</feature>
<keyword evidence="4" id="KW-1185">Reference proteome</keyword>
<dbReference type="NCBIfam" id="TIGR03708">
    <property type="entry name" value="poly_P_AMP_trns"/>
    <property type="match status" value="1"/>
</dbReference>
<sequence>MLELVDPCQKVKKQEYKNVFPTLEQKLAACQRAARAAGIPVIIVFEGWHAAGKGMVINSLAQVLDPRGFRVHLTLPRNEEEKRHPWMWRFWNRIPGAGEIAIFDHSWYQRVLDDFAEGRISKKEFRQAIADILEFERQLADAGTLIVKFWLHIDPRVQKKRLKALASSPATRWKVSPEQWKQNKKYKKWFNLANQVLEATSTFQNPWQIVEAHQARFTRLKVFRTLISKIEQEAQRRSKQLAEPPSPMPEPREDELLRPTILDRVDLTQSLERGQYEKELRGLQKALYELEHRCHLAQVPVVIVFEGWDAAGKGGVIKRLTRGLDPRGYEVVPIGPPTAEEKAHHYLWRFWRRLPKTGHITIFDRSWYGRVLVERVEGFCREEEWQRAFREINEFEKQLADFGTVVIKFWLHIDPDEQLRRFQARQSDPNKQWKITEEDWRNRSKWRQYEVAVTQMLERTSTTYAPWTVVEANCKLFARIKALRTVKERLEAAVS</sequence>
<name>A0A286RFP0_9BACT</name>
<dbReference type="EMBL" id="CP018477">
    <property type="protein sequence ID" value="ASV74784.1"/>
    <property type="molecule type" value="Genomic_DNA"/>
</dbReference>
<feature type="domain" description="Polyphosphate kinase-2-related" evidence="2">
    <location>
        <begin position="11"/>
        <end position="236"/>
    </location>
</feature>
<dbReference type="InterPro" id="IPR022489">
    <property type="entry name" value="PolyP_AMP_Tfrase"/>
</dbReference>
<dbReference type="Gene3D" id="3.40.50.300">
    <property type="entry name" value="P-loop containing nucleotide triphosphate hydrolases"/>
    <property type="match status" value="2"/>
</dbReference>
<dbReference type="InterPro" id="IPR027417">
    <property type="entry name" value="P-loop_NTPase"/>
</dbReference>
<dbReference type="Proteomes" id="UP000215086">
    <property type="component" value="Chromosome"/>
</dbReference>
<dbReference type="Pfam" id="PF03976">
    <property type="entry name" value="PPK2"/>
    <property type="match status" value="2"/>
</dbReference>
<dbReference type="AlphaFoldDB" id="A0A286RFP0"/>
<protein>
    <recommendedName>
        <fullName evidence="2">Polyphosphate kinase-2-related domain-containing protein</fullName>
    </recommendedName>
</protein>
<accession>A0A286RFP0</accession>
<reference evidence="3 4" key="1">
    <citation type="journal article" name="Front. Microbiol.">
        <title>Sugar Metabolism of the First Thermophilic Planctomycete Thermogutta terrifontis: Comparative Genomic and Transcriptomic Approaches.</title>
        <authorList>
            <person name="Elcheninov A.G."/>
            <person name="Menzel P."/>
            <person name="Gudbergsdottir S.R."/>
            <person name="Slesarev A.I."/>
            <person name="Kadnikov V.V."/>
            <person name="Krogh A."/>
            <person name="Bonch-Osmolovskaya E.A."/>
            <person name="Peng X."/>
            <person name="Kublanov I.V."/>
        </authorList>
    </citation>
    <scope>NUCLEOTIDE SEQUENCE [LARGE SCALE GENOMIC DNA]</scope>
    <source>
        <strain evidence="3 4">R1</strain>
    </source>
</reference>
<dbReference type="PANTHER" id="PTHR34383">
    <property type="entry name" value="POLYPHOSPHATE:AMP PHOSPHOTRANSFERASE-RELATED"/>
    <property type="match status" value="1"/>
</dbReference>
<evidence type="ECO:0000256" key="1">
    <source>
        <dbReference type="SAM" id="MobiDB-lite"/>
    </source>
</evidence>
<dbReference type="GO" id="GO:0006797">
    <property type="term" value="P:polyphosphate metabolic process"/>
    <property type="evidence" value="ECO:0007669"/>
    <property type="project" value="InterPro"/>
</dbReference>
<evidence type="ECO:0000259" key="2">
    <source>
        <dbReference type="Pfam" id="PF03976"/>
    </source>
</evidence>
<dbReference type="PANTHER" id="PTHR34383:SF3">
    <property type="entry name" value="POLYPHOSPHATE:AMP PHOSPHOTRANSFERASE"/>
    <property type="match status" value="1"/>
</dbReference>
<dbReference type="SUPFAM" id="SSF52540">
    <property type="entry name" value="P-loop containing nucleoside triphosphate hydrolases"/>
    <property type="match status" value="2"/>
</dbReference>
<evidence type="ECO:0000313" key="3">
    <source>
        <dbReference type="EMBL" id="ASV74784.1"/>
    </source>
</evidence>
<proteinExistence type="predicted"/>
<dbReference type="InterPro" id="IPR022488">
    <property type="entry name" value="PPK2-related"/>
</dbReference>
<evidence type="ECO:0000313" key="4">
    <source>
        <dbReference type="Proteomes" id="UP000215086"/>
    </source>
</evidence>
<dbReference type="KEGG" id="ttf:THTE_2182"/>
<dbReference type="GO" id="GO:0043751">
    <property type="term" value="F:polyphosphate:AMP phosphotransferase activity"/>
    <property type="evidence" value="ECO:0007669"/>
    <property type="project" value="InterPro"/>
</dbReference>
<dbReference type="OrthoDB" id="9775224at2"/>
<organism evidence="3 4">
    <name type="scientific">Thermogutta terrifontis</name>
    <dbReference type="NCBI Taxonomy" id="1331910"/>
    <lineage>
        <taxon>Bacteria</taxon>
        <taxon>Pseudomonadati</taxon>
        <taxon>Planctomycetota</taxon>
        <taxon>Planctomycetia</taxon>
        <taxon>Pirellulales</taxon>
        <taxon>Thermoguttaceae</taxon>
        <taxon>Thermogutta</taxon>
    </lineage>
</organism>